<dbReference type="PANTHER" id="PTHR42993:SF1">
    <property type="entry name" value="MAOC-LIKE DEHYDRATASE DOMAIN-CONTAINING PROTEIN"/>
    <property type="match status" value="1"/>
</dbReference>
<feature type="domain" description="MaoC-like" evidence="1">
    <location>
        <begin position="14"/>
        <end position="123"/>
    </location>
</feature>
<name>A0A6J6CCQ7_9ZZZZ</name>
<dbReference type="Pfam" id="PF01575">
    <property type="entry name" value="MaoC_dehydratas"/>
    <property type="match status" value="1"/>
</dbReference>
<dbReference type="InterPro" id="IPR002539">
    <property type="entry name" value="MaoC-like_dom"/>
</dbReference>
<proteinExistence type="predicted"/>
<sequence length="153" mass="16521">MAITTLHGPHDIHQSLGKHLGYSEWMEITQDRVNLFADATGDHQWIHVDPERACSGPFGAPIAHGYLTLSISNLFLPQIVEVQGFSAGVNYGTDKVRFPSPVKVGSRIRGGAELTAVTEVKGGLQTTIVITIEIEGSSKPACVIESISRWLTA</sequence>
<dbReference type="EMBL" id="CAEZSL010000136">
    <property type="protein sequence ID" value="CAB4549116.1"/>
    <property type="molecule type" value="Genomic_DNA"/>
</dbReference>
<dbReference type="AlphaFoldDB" id="A0A6J6CCQ7"/>
<dbReference type="InterPro" id="IPR029069">
    <property type="entry name" value="HotDog_dom_sf"/>
</dbReference>
<evidence type="ECO:0000259" key="1">
    <source>
        <dbReference type="Pfam" id="PF01575"/>
    </source>
</evidence>
<evidence type="ECO:0000313" key="2">
    <source>
        <dbReference type="EMBL" id="CAB4549116.1"/>
    </source>
</evidence>
<dbReference type="CDD" id="cd03450">
    <property type="entry name" value="NodN"/>
    <property type="match status" value="1"/>
</dbReference>
<dbReference type="InterPro" id="IPR039375">
    <property type="entry name" value="NodN-like"/>
</dbReference>
<organism evidence="2">
    <name type="scientific">freshwater metagenome</name>
    <dbReference type="NCBI Taxonomy" id="449393"/>
    <lineage>
        <taxon>unclassified sequences</taxon>
        <taxon>metagenomes</taxon>
        <taxon>ecological metagenomes</taxon>
    </lineage>
</organism>
<dbReference type="PANTHER" id="PTHR42993">
    <property type="entry name" value="MAOC-LIKE DEHYDRATASE DOMAIN-CONTAINING PROTEIN"/>
    <property type="match status" value="1"/>
</dbReference>
<reference evidence="2" key="1">
    <citation type="submission" date="2020-05" db="EMBL/GenBank/DDBJ databases">
        <authorList>
            <person name="Chiriac C."/>
            <person name="Salcher M."/>
            <person name="Ghai R."/>
            <person name="Kavagutti S V."/>
        </authorList>
    </citation>
    <scope>NUCLEOTIDE SEQUENCE</scope>
</reference>
<accession>A0A6J6CCQ7</accession>
<protein>
    <submittedName>
        <fullName evidence="2">Unannotated protein</fullName>
    </submittedName>
</protein>
<dbReference type="SUPFAM" id="SSF54637">
    <property type="entry name" value="Thioesterase/thiol ester dehydrase-isomerase"/>
    <property type="match status" value="1"/>
</dbReference>
<gene>
    <name evidence="2" type="ORF">UFOPK1421_01156</name>
</gene>
<dbReference type="Gene3D" id="3.10.129.10">
    <property type="entry name" value="Hotdog Thioesterase"/>
    <property type="match status" value="1"/>
</dbReference>